<dbReference type="EMBL" id="JBEVCJ010000004">
    <property type="protein sequence ID" value="MET1254429.1"/>
    <property type="molecule type" value="Genomic_DNA"/>
</dbReference>
<keyword evidence="4" id="KW-0675">Receptor</keyword>
<evidence type="ECO:0000313" key="5">
    <source>
        <dbReference type="Proteomes" id="UP001548189"/>
    </source>
</evidence>
<dbReference type="Gene3D" id="2.40.170.20">
    <property type="entry name" value="TonB-dependent receptor, beta-barrel domain"/>
    <property type="match status" value="1"/>
</dbReference>
<evidence type="ECO:0000313" key="4">
    <source>
        <dbReference type="EMBL" id="MET1254429.1"/>
    </source>
</evidence>
<keyword evidence="2" id="KW-0472">Membrane</keyword>
<keyword evidence="3" id="KW-0998">Cell outer membrane</keyword>
<dbReference type="SUPFAM" id="SSF56935">
    <property type="entry name" value="Porins"/>
    <property type="match status" value="1"/>
</dbReference>
<comment type="subcellular location">
    <subcellularLocation>
        <location evidence="1">Cell outer membrane</location>
    </subcellularLocation>
</comment>
<evidence type="ECO:0000256" key="1">
    <source>
        <dbReference type="ARBA" id="ARBA00004442"/>
    </source>
</evidence>
<gene>
    <name evidence="4" type="ORF">ABVT43_04760</name>
</gene>
<organism evidence="4 5">
    <name type="scientific">Aliikangiella maris</name>
    <dbReference type="NCBI Taxonomy" id="3162458"/>
    <lineage>
        <taxon>Bacteria</taxon>
        <taxon>Pseudomonadati</taxon>
        <taxon>Pseudomonadota</taxon>
        <taxon>Gammaproteobacteria</taxon>
        <taxon>Oceanospirillales</taxon>
        <taxon>Pleioneaceae</taxon>
        <taxon>Aliikangiella</taxon>
    </lineage>
</organism>
<dbReference type="Proteomes" id="UP001548189">
    <property type="component" value="Unassembled WGS sequence"/>
</dbReference>
<name>A0ABV2BR55_9GAMM</name>
<dbReference type="InterPro" id="IPR036942">
    <property type="entry name" value="Beta-barrel_TonB_sf"/>
</dbReference>
<keyword evidence="5" id="KW-1185">Reference proteome</keyword>
<protein>
    <submittedName>
        <fullName evidence="4">TonB-dependent receptor</fullName>
    </submittedName>
</protein>
<comment type="caution">
    <text evidence="4">The sequence shown here is derived from an EMBL/GenBank/DDBJ whole genome shotgun (WGS) entry which is preliminary data.</text>
</comment>
<evidence type="ECO:0000256" key="2">
    <source>
        <dbReference type="ARBA" id="ARBA00023136"/>
    </source>
</evidence>
<accession>A0ABV2BR55</accession>
<proteinExistence type="predicted"/>
<evidence type="ECO:0000256" key="3">
    <source>
        <dbReference type="ARBA" id="ARBA00023237"/>
    </source>
</evidence>
<reference evidence="4 5" key="1">
    <citation type="submission" date="2024-06" db="EMBL/GenBank/DDBJ databases">
        <authorList>
            <person name="Li F."/>
        </authorList>
    </citation>
    <scope>NUCLEOTIDE SEQUENCE [LARGE SCALE GENOMIC DNA]</scope>
    <source>
        <strain evidence="4 5">GXAS 311</strain>
    </source>
</reference>
<dbReference type="RefSeq" id="WP_353873989.1">
    <property type="nucleotide sequence ID" value="NZ_JBEVCJ010000004.1"/>
</dbReference>
<sequence length="80" mass="9407">MINEQRAIADQIIDVPYVKAYRNHDIQVGYQWLESLRTYIGIRNLTDEYPDKVRASLNGFSGRQGYAGRTYYIGFNWQLD</sequence>